<protein>
    <recommendedName>
        <fullName evidence="1">Reverse transcriptase domain-containing protein</fullName>
    </recommendedName>
</protein>
<organism evidence="2 3">
    <name type="scientific">Gossypium stocksii</name>
    <dbReference type="NCBI Taxonomy" id="47602"/>
    <lineage>
        <taxon>Eukaryota</taxon>
        <taxon>Viridiplantae</taxon>
        <taxon>Streptophyta</taxon>
        <taxon>Embryophyta</taxon>
        <taxon>Tracheophyta</taxon>
        <taxon>Spermatophyta</taxon>
        <taxon>Magnoliopsida</taxon>
        <taxon>eudicotyledons</taxon>
        <taxon>Gunneridae</taxon>
        <taxon>Pentapetalae</taxon>
        <taxon>rosids</taxon>
        <taxon>malvids</taxon>
        <taxon>Malvales</taxon>
        <taxon>Malvaceae</taxon>
        <taxon>Malvoideae</taxon>
        <taxon>Gossypium</taxon>
    </lineage>
</organism>
<evidence type="ECO:0000313" key="2">
    <source>
        <dbReference type="EMBL" id="KAH1040320.1"/>
    </source>
</evidence>
<sequence length="227" mass="26338">MELDLEFKILSEDRLRKLEEPFCMEEIKEAVWSGNESKAPGLDGFNLCFFRKCWEIVKNDLFGLISEFFTTEKLEKSINSSFITLIPKVENPIEISNFRPICLVSSLYKIVSKVLSRRLREIVREVVSDTQCVFIRGRQIIDGVLMANELIHLEKKKGGDGGYLIFKLDFSKAYDCVRWDFLELVMCKMGFVDKWRGLMLEYISTARATMILNGSSSKEFSFHRGLR</sequence>
<feature type="domain" description="Reverse transcriptase" evidence="1">
    <location>
        <begin position="87"/>
        <end position="222"/>
    </location>
</feature>
<dbReference type="Proteomes" id="UP000828251">
    <property type="component" value="Unassembled WGS sequence"/>
</dbReference>
<name>A0A9D3UGQ4_9ROSI</name>
<dbReference type="PANTHER" id="PTHR46890:SF48">
    <property type="entry name" value="RNA-DIRECTED DNA POLYMERASE"/>
    <property type="match status" value="1"/>
</dbReference>
<dbReference type="AlphaFoldDB" id="A0A9D3UGQ4"/>
<evidence type="ECO:0000259" key="1">
    <source>
        <dbReference type="Pfam" id="PF00078"/>
    </source>
</evidence>
<dbReference type="SUPFAM" id="SSF56672">
    <property type="entry name" value="DNA/RNA polymerases"/>
    <property type="match status" value="1"/>
</dbReference>
<dbReference type="Pfam" id="PF00078">
    <property type="entry name" value="RVT_1"/>
    <property type="match status" value="1"/>
</dbReference>
<gene>
    <name evidence="2" type="ORF">J1N35_042063</name>
</gene>
<dbReference type="OrthoDB" id="1934719at2759"/>
<evidence type="ECO:0000313" key="3">
    <source>
        <dbReference type="Proteomes" id="UP000828251"/>
    </source>
</evidence>
<dbReference type="InterPro" id="IPR052343">
    <property type="entry name" value="Retrotransposon-Effector_Assoc"/>
</dbReference>
<dbReference type="InterPro" id="IPR000477">
    <property type="entry name" value="RT_dom"/>
</dbReference>
<dbReference type="PANTHER" id="PTHR46890">
    <property type="entry name" value="NON-LTR RETROLELEMENT REVERSE TRANSCRIPTASE-LIKE PROTEIN-RELATED"/>
    <property type="match status" value="1"/>
</dbReference>
<reference evidence="2 3" key="1">
    <citation type="journal article" date="2021" name="Plant Biotechnol. J.">
        <title>Multi-omics assisted identification of the key and species-specific regulatory components of drought-tolerant mechanisms in Gossypium stocksii.</title>
        <authorList>
            <person name="Yu D."/>
            <person name="Ke L."/>
            <person name="Zhang D."/>
            <person name="Wu Y."/>
            <person name="Sun Y."/>
            <person name="Mei J."/>
            <person name="Sun J."/>
            <person name="Sun Y."/>
        </authorList>
    </citation>
    <scope>NUCLEOTIDE SEQUENCE [LARGE SCALE GENOMIC DNA]</scope>
    <source>
        <strain evidence="3">cv. E1</strain>
        <tissue evidence="2">Leaf</tissue>
    </source>
</reference>
<keyword evidence="3" id="KW-1185">Reference proteome</keyword>
<proteinExistence type="predicted"/>
<dbReference type="EMBL" id="JAIQCV010000012">
    <property type="protein sequence ID" value="KAH1040320.1"/>
    <property type="molecule type" value="Genomic_DNA"/>
</dbReference>
<accession>A0A9D3UGQ4</accession>
<dbReference type="CDD" id="cd01650">
    <property type="entry name" value="RT_nLTR_like"/>
    <property type="match status" value="1"/>
</dbReference>
<comment type="caution">
    <text evidence="2">The sequence shown here is derived from an EMBL/GenBank/DDBJ whole genome shotgun (WGS) entry which is preliminary data.</text>
</comment>
<dbReference type="InterPro" id="IPR043502">
    <property type="entry name" value="DNA/RNA_pol_sf"/>
</dbReference>